<evidence type="ECO:0000313" key="16">
    <source>
        <dbReference type="EMBL" id="KAG2459247.1"/>
    </source>
</evidence>
<dbReference type="GO" id="GO:0005975">
    <property type="term" value="P:carbohydrate metabolic process"/>
    <property type="evidence" value="ECO:0007669"/>
    <property type="project" value="InterPro"/>
</dbReference>
<dbReference type="PANTHER" id="PTHR10353:SF36">
    <property type="entry name" value="LP05116P"/>
    <property type="match status" value="1"/>
</dbReference>
<comment type="similarity">
    <text evidence="1">Belongs to the cytochrome P450 family.</text>
</comment>
<dbReference type="InterPro" id="IPR036188">
    <property type="entry name" value="FAD/NAD-bd_sf"/>
</dbReference>
<dbReference type="GO" id="GO:0016705">
    <property type="term" value="F:oxidoreductase activity, acting on paired donors, with incorporation or reduction of molecular oxygen"/>
    <property type="evidence" value="ECO:0007669"/>
    <property type="project" value="InterPro"/>
</dbReference>
<evidence type="ECO:0000256" key="3">
    <source>
        <dbReference type="ARBA" id="ARBA00011738"/>
    </source>
</evidence>
<gene>
    <name evidence="16" type="primary">Lct</name>
    <name evidence="16" type="ORF">GTO96_0019321</name>
</gene>
<evidence type="ECO:0000313" key="17">
    <source>
        <dbReference type="Proteomes" id="UP000886611"/>
    </source>
</evidence>
<dbReference type="Gene3D" id="3.90.660.10">
    <property type="match status" value="1"/>
</dbReference>
<keyword evidence="14" id="KW-0472">Membrane</keyword>
<organism evidence="16 17">
    <name type="scientific">Polypterus senegalus</name>
    <name type="common">Senegal bichir</name>
    <dbReference type="NCBI Taxonomy" id="55291"/>
    <lineage>
        <taxon>Eukaryota</taxon>
        <taxon>Metazoa</taxon>
        <taxon>Chordata</taxon>
        <taxon>Craniata</taxon>
        <taxon>Vertebrata</taxon>
        <taxon>Euteleostomi</taxon>
        <taxon>Actinopterygii</taxon>
        <taxon>Polypteriformes</taxon>
        <taxon>Polypteridae</taxon>
        <taxon>Polypterus</taxon>
    </lineage>
</organism>
<feature type="non-terminal residue" evidence="16">
    <location>
        <position position="1"/>
    </location>
</feature>
<dbReference type="Gene3D" id="1.10.630.10">
    <property type="entry name" value="Cytochrome P450"/>
    <property type="match status" value="2"/>
</dbReference>
<dbReference type="InterPro" id="IPR033132">
    <property type="entry name" value="GH_1_N_CS"/>
</dbReference>
<feature type="compositionally biased region" description="Polar residues" evidence="13">
    <location>
        <begin position="2594"/>
        <end position="2608"/>
    </location>
</feature>
<feature type="active site" description="Nucleophile" evidence="11">
    <location>
        <position position="1913"/>
    </location>
</feature>
<dbReference type="PROSITE" id="PS00086">
    <property type="entry name" value="CYTOCHROME_P450"/>
    <property type="match status" value="1"/>
</dbReference>
<evidence type="ECO:0000256" key="9">
    <source>
        <dbReference type="ARBA" id="ARBA00023180"/>
    </source>
</evidence>
<dbReference type="Gene3D" id="3.50.50.60">
    <property type="entry name" value="FAD/NAD(P)-binding domain"/>
    <property type="match status" value="1"/>
</dbReference>
<dbReference type="InterPro" id="IPR002937">
    <property type="entry name" value="Amino_oxidase"/>
</dbReference>
<evidence type="ECO:0000256" key="7">
    <source>
        <dbReference type="ARBA" id="ARBA00022801"/>
    </source>
</evidence>
<dbReference type="PROSITE" id="PS00572">
    <property type="entry name" value="GLYCOSYL_HYDROL_F1_1"/>
    <property type="match status" value="1"/>
</dbReference>
<feature type="region of interest" description="Disordered" evidence="13">
    <location>
        <begin position="2557"/>
        <end position="2634"/>
    </location>
</feature>
<evidence type="ECO:0000256" key="13">
    <source>
        <dbReference type="SAM" id="MobiDB-lite"/>
    </source>
</evidence>
<dbReference type="EMBL" id="JAATIS010005477">
    <property type="protein sequence ID" value="KAG2459247.1"/>
    <property type="molecule type" value="Genomic_DNA"/>
</dbReference>
<dbReference type="PROSITE" id="PS00653">
    <property type="entry name" value="GLYCOSYL_HYDROL_F1_2"/>
    <property type="match status" value="2"/>
</dbReference>
<accession>A0A8X7WZT5</accession>
<dbReference type="EC" id="3.2.1.21" evidence="4"/>
<keyword evidence="6" id="KW-0285">Flavoprotein</keyword>
<dbReference type="SUPFAM" id="SSF51445">
    <property type="entry name" value="(Trans)glycosidases"/>
    <property type="match status" value="4"/>
</dbReference>
<keyword evidence="5" id="KW-0408">Iron</keyword>
<dbReference type="InterPro" id="IPR018120">
    <property type="entry name" value="Glyco_hydro_1_AS"/>
</dbReference>
<dbReference type="PRINTS" id="PR00131">
    <property type="entry name" value="GLHYDRLASE1"/>
</dbReference>
<keyword evidence="5" id="KW-0479">Metal-binding</keyword>
<dbReference type="GO" id="GO:0004553">
    <property type="term" value="F:hydrolase activity, hydrolyzing O-glycosyl compounds"/>
    <property type="evidence" value="ECO:0007669"/>
    <property type="project" value="InterPro"/>
</dbReference>
<evidence type="ECO:0000256" key="14">
    <source>
        <dbReference type="SAM" id="Phobius"/>
    </source>
</evidence>
<evidence type="ECO:0000259" key="15">
    <source>
        <dbReference type="Pfam" id="PF01593"/>
    </source>
</evidence>
<feature type="non-terminal residue" evidence="16">
    <location>
        <position position="2634"/>
    </location>
</feature>
<dbReference type="InterPro" id="IPR036396">
    <property type="entry name" value="Cyt_P450_sf"/>
</dbReference>
<dbReference type="SUPFAM" id="SSF54373">
    <property type="entry name" value="FAD-linked reductases, C-terminal domain"/>
    <property type="match status" value="1"/>
</dbReference>
<comment type="subunit">
    <text evidence="3">Homodimer.</text>
</comment>
<dbReference type="Pfam" id="PF00067">
    <property type="entry name" value="p450"/>
    <property type="match status" value="1"/>
</dbReference>
<evidence type="ECO:0000256" key="10">
    <source>
        <dbReference type="ARBA" id="ARBA00023295"/>
    </source>
</evidence>
<feature type="domain" description="Amine oxidase" evidence="15">
    <location>
        <begin position="2"/>
        <end position="406"/>
    </location>
</feature>
<name>A0A8X7WZT5_POLSE</name>
<dbReference type="GO" id="GO:0004497">
    <property type="term" value="F:monooxygenase activity"/>
    <property type="evidence" value="ECO:0007669"/>
    <property type="project" value="InterPro"/>
</dbReference>
<evidence type="ECO:0000256" key="6">
    <source>
        <dbReference type="ARBA" id="ARBA00022630"/>
    </source>
</evidence>
<dbReference type="InterPro" id="IPR017972">
    <property type="entry name" value="Cyt_P450_CS"/>
</dbReference>
<dbReference type="Proteomes" id="UP000886611">
    <property type="component" value="Unassembled WGS sequence"/>
</dbReference>
<keyword evidence="8" id="KW-0274">FAD</keyword>
<keyword evidence="14" id="KW-1133">Transmembrane helix</keyword>
<dbReference type="GO" id="GO:0005506">
    <property type="term" value="F:iron ion binding"/>
    <property type="evidence" value="ECO:0007669"/>
    <property type="project" value="InterPro"/>
</dbReference>
<dbReference type="InterPro" id="IPR001128">
    <property type="entry name" value="Cyt_P450"/>
</dbReference>
<dbReference type="GO" id="GO:0020037">
    <property type="term" value="F:heme binding"/>
    <property type="evidence" value="ECO:0007669"/>
    <property type="project" value="InterPro"/>
</dbReference>
<evidence type="ECO:0000256" key="1">
    <source>
        <dbReference type="ARBA" id="ARBA00010617"/>
    </source>
</evidence>
<keyword evidence="14" id="KW-0812">Transmembrane</keyword>
<keyword evidence="7 12" id="KW-0378">Hydrolase</keyword>
<keyword evidence="17" id="KW-1185">Reference proteome</keyword>
<evidence type="ECO:0000256" key="12">
    <source>
        <dbReference type="RuleBase" id="RU004468"/>
    </source>
</evidence>
<dbReference type="Pfam" id="PF00232">
    <property type="entry name" value="Glyco_hydro_1"/>
    <property type="match status" value="5"/>
</dbReference>
<dbReference type="Gene3D" id="3.20.20.80">
    <property type="entry name" value="Glycosidases"/>
    <property type="match status" value="5"/>
</dbReference>
<dbReference type="SUPFAM" id="SSF48264">
    <property type="entry name" value="Cytochrome P450"/>
    <property type="match status" value="1"/>
</dbReference>
<keyword evidence="5" id="KW-0349">Heme</keyword>
<proteinExistence type="inferred from homology"/>
<dbReference type="SUPFAM" id="SSF51905">
    <property type="entry name" value="FAD/NAD(P)-binding domain"/>
    <property type="match status" value="1"/>
</dbReference>
<dbReference type="Pfam" id="PF01593">
    <property type="entry name" value="Amino_oxidase"/>
    <property type="match status" value="1"/>
</dbReference>
<evidence type="ECO:0000256" key="2">
    <source>
        <dbReference type="ARBA" id="ARBA00010838"/>
    </source>
</evidence>
<evidence type="ECO:0000256" key="5">
    <source>
        <dbReference type="ARBA" id="ARBA00022617"/>
    </source>
</evidence>
<protein>
    <recommendedName>
        <fullName evidence="4">beta-glucosidase</fullName>
        <ecNumber evidence="4">3.2.1.21</ecNumber>
    </recommendedName>
</protein>
<comment type="similarity">
    <text evidence="2">Belongs to the glycosyl hydrolase 1 family.</text>
</comment>
<comment type="caution">
    <text evidence="16">The sequence shown here is derived from an EMBL/GenBank/DDBJ whole genome shotgun (WGS) entry which is preliminary data.</text>
</comment>
<sequence length="2634" mass="299302">MDRPGGRVHTTKPFGENVIDLGANWIHGQDGNPIFIIAKEHGLLAENDSCSTMCLPGAVTPKDYFFHQNGKLFDSDEVEHVCQVFDNLMSKAFNEELGPKYKETSLGDYLDEEFSASELISIEGAKMVFEWCKRVECTDEACSSLYEFSVSQLRLYTALEGGFFNSLGPGGYQAILDILLKSLPLGILVCSTPVKFIKWNLNQGTPPPGEMYPVKVICDNDEELEADHVIVTVPLGYLQEKATEMFHPPLPDWKIRAINRLGFGTVSKIFLEFEKTFWPVDCSGIQLVWEQGHEDKDTYMSMLDGDSWKDTWYKKICGFDTVARHPNVLCGWITGKEAEYMEILDDNIVGETCTRLLRLFTNWNVSNPVRVVRSLWKENPYVRGSYTYIPVGVDAQKEQEALAEPLPSVSCSSTNKIYEKKMYGPMWTTTLGPYKHINLASVELIEELMRKDEKYPRRADMSIWTDHRDIRDLGYGPFTEEGKKWYNLRAILNNRMLRPKDSALYETVINDVVTDFMKRIYYVRETSTTGDMVHNMANELYKFSLEGISMILFESRIGCLESEVPADTQGFINSIAKMMSYSVFISSLPKWTRQVLPFWKHYVAGWDGIFDFTKKLVDKKMDEIQSHLMKGEEIKGEYLTYLLSNGKLATKDVYGSVAELLLAGVDTTLFVLCHYAISHDEDVFPEHWKFIPDRWLRDGRARPNPFGSVPFGYGVRGCAGRRIAELEMHLLLARSYSQPVKDYFLLLHAIGITHLKIFLPWPKLLPSGDAAAPDLDAIKCYANVFKHLAMVNIKPLVILHHGSLPEFITSKYGGWDNEKVVSIFKSYANFAFSAFGDLVDTWITFSDLYAIYEPDNKGNTSLKNILVAHKEVYGLYQQKFSYKGGQISVVISADENEFLFQKTVTEGSNGGGRRLPVLIFSLTAEDCEKGNIDELQLMKVFNQKDIQILGTDIGNPPDVLSNFIGKSRSDNLHSQSKEARKKSSDEFQAPFTGTSTSASYQSVLDAFSRESISQRDSFLIGSFSEDFQWGVSSTSFKIEGGWAEYGKGESIWDNFTHNGLAFNNQTADIACDSYNKIDYDVYLLRGLNAKSYQFSISWPRIFPNGFSDSLNLKGVQYYKQLIDTLLQSHISPIVTLFHWDLPQALQDLGGWQNEMIIDAFADFADFCFATFGGQVKVWITFSEPWTISTAGYATGQHPPGISDPVIASYQAAHTIIKAHAKAYHVYKDKYHSLQGGMVGIALNSDWVEPGNISNRLDVAAADRYLEFMLGWFAHPIFINGDYPDVLKNQIQEKNIQCLSEVARLPVFTESEKIYIKGTSDFFGLNHYTSRLVIASANNCTVGPSGVGDFLDHVDPNWPKTASSWIYAVPWGLRRLLKLVQESYAGLTGIPIYVTGNGMPTEYSGDVINDTQRMDFLSSYINEALKAIHDGVNLKGFTVRSLMDGFEGPEGYSERFGLHYVNFEDGNRPRTPKESAYFFAEIIKNNGFQPNNSGNTFHLPFKPSKQKRLFPLPASEVPSNAKVVWERFSNQKTFDRDLYHYGTFPEGFAWGVSSSSYQIEGGWDADGKGLSIWDNFTHVPNNTVNNDNGDVACDSYNKIDEDLYMLRALGVKMYRFSLSWPRIFSNGTKQSLNPKGVAYYNNLINSLVEYNITPIVTLYHWDLPQDLQDIGGWENEELINLFNEYADFCFQTFGNRVKFWMTFNEPQVIAWVSYGLGIFPPNVIDPGYSPYKVAHNLIKAHAKAYHTYEQYRKEQRGIVSISLNTDWGEPKYPNEPRELVAADRFLQFQLGWFAHPIFKNGDYPEAMKWQVGNKSELQGLPSSRLPAFSEEEKAFIQGTADVFCLNTYTSKIVYHSTKRLKPYSYDDDRDVSEEVKTNWPNTALKELKAVAWGLRRLLNWIKEEYNNPDIYITENGVGTEKGVTVDDTERIYFYKTYINEALKAHNLDGVNLKGYTAWSLMDSFEWLNGYKVGFGLHHVDFNNPNRQRTPKRSAHYFSEIIRKNGFPLPQEEQFLYGEFEKNFAWSVSTASYQIEGAWREDGKGLSIWDTFAHTPLKVGNDDNGDIACDSYHRIDEDVALLKNLGLTHYRFSISWPRILPDGTTSFINKAGLKYYENLIDALLAANIQPQVTIYHWDLPQALQDVKGWENDTIVDRFRDYANVLFSHLGHKVKFWITLNEPYNVAQIGHGYGTAAPGISFRPGTAPYIVAHNLIKAHAEAWHLYNDTYRATQGGIISLSINSDWAEPRNPYKQEDIDAARRFIQFFIGWFADPVFKNGDYNEVMKTMIRERSLAQGLAKSRLPEFTEEEKRRIKGTFDYFGFNHYTTVLAYNFKYATIIQSYDADRAAKSETDRSWLGSGSFWLKVTPFGFRKILKYIKDEYAYKLDGADIRGYTAWTLMDNLEWATGFSDRFGLYYVNRSDPALPRIAKQSAGHYTRIIRCNGFPNDMCLQPDSEGTTVAPTTGVIENTLQSQVKFLGLKLHTDNAEIGLYILLALAVISTLAFSLVSYKFFKNKDEYLEAPREKEDFPEDDGTLLFEPMSIKEDLRKSVAGKGHVINPGVSWERGGPQEGKEGRETADQAVDKLIKTDRSPLKTATRSSVPKNSDSQMPPRDQSEHVPTADGLIGSRPVNRQK</sequence>
<keyword evidence="9" id="KW-0325">Glycoprotein</keyword>
<evidence type="ECO:0000256" key="4">
    <source>
        <dbReference type="ARBA" id="ARBA00012744"/>
    </source>
</evidence>
<dbReference type="InterPro" id="IPR017853">
    <property type="entry name" value="GH"/>
</dbReference>
<evidence type="ECO:0000256" key="11">
    <source>
        <dbReference type="PROSITE-ProRule" id="PRU10055"/>
    </source>
</evidence>
<evidence type="ECO:0000256" key="8">
    <source>
        <dbReference type="ARBA" id="ARBA00022827"/>
    </source>
</evidence>
<feature type="transmembrane region" description="Helical" evidence="14">
    <location>
        <begin position="2488"/>
        <end position="2509"/>
    </location>
</feature>
<keyword evidence="10 12" id="KW-0326">Glycosidase</keyword>
<dbReference type="PANTHER" id="PTHR10353">
    <property type="entry name" value="GLYCOSYL HYDROLASE"/>
    <property type="match status" value="1"/>
</dbReference>
<reference evidence="16 17" key="1">
    <citation type="journal article" date="2021" name="Cell">
        <title>Tracing the genetic footprints of vertebrate landing in non-teleost ray-finned fishes.</title>
        <authorList>
            <person name="Bi X."/>
            <person name="Wang K."/>
            <person name="Yang L."/>
            <person name="Pan H."/>
            <person name="Jiang H."/>
            <person name="Wei Q."/>
            <person name="Fang M."/>
            <person name="Yu H."/>
            <person name="Zhu C."/>
            <person name="Cai Y."/>
            <person name="He Y."/>
            <person name="Gan X."/>
            <person name="Zeng H."/>
            <person name="Yu D."/>
            <person name="Zhu Y."/>
            <person name="Jiang H."/>
            <person name="Qiu Q."/>
            <person name="Yang H."/>
            <person name="Zhang Y.E."/>
            <person name="Wang W."/>
            <person name="Zhu M."/>
            <person name="He S."/>
            <person name="Zhang G."/>
        </authorList>
    </citation>
    <scope>NUCLEOTIDE SEQUENCE [LARGE SCALE GENOMIC DNA]</scope>
    <source>
        <strain evidence="16">Bchr_013</strain>
    </source>
</reference>
<dbReference type="FunFam" id="3.20.20.80:FF:000013">
    <property type="entry name" value="lactase-phlorizin hydrolase"/>
    <property type="match status" value="3"/>
</dbReference>
<feature type="compositionally biased region" description="Basic and acidic residues" evidence="13">
    <location>
        <begin position="2570"/>
        <end position="2592"/>
    </location>
</feature>
<dbReference type="InterPro" id="IPR001360">
    <property type="entry name" value="Glyco_hydro_1"/>
</dbReference>